<dbReference type="PANTHER" id="PTHR44757:SF2">
    <property type="entry name" value="BIOFILM ARCHITECTURE MAINTENANCE PROTEIN MBAA"/>
    <property type="match status" value="1"/>
</dbReference>
<dbReference type="PANTHER" id="PTHR44757">
    <property type="entry name" value="DIGUANYLATE CYCLASE DGCP"/>
    <property type="match status" value="1"/>
</dbReference>
<accession>A0A1M5FX34</accession>
<dbReference type="CDD" id="cd00130">
    <property type="entry name" value="PAS"/>
    <property type="match status" value="1"/>
</dbReference>
<dbReference type="PROSITE" id="PS50887">
    <property type="entry name" value="GGDEF"/>
    <property type="match status" value="1"/>
</dbReference>
<dbReference type="Pfam" id="PF00990">
    <property type="entry name" value="GGDEF"/>
    <property type="match status" value="1"/>
</dbReference>
<dbReference type="NCBIfam" id="TIGR00254">
    <property type="entry name" value="GGDEF"/>
    <property type="match status" value="1"/>
</dbReference>
<proteinExistence type="predicted"/>
<dbReference type="InterPro" id="IPR001633">
    <property type="entry name" value="EAL_dom"/>
</dbReference>
<dbReference type="Pfam" id="PF00563">
    <property type="entry name" value="EAL"/>
    <property type="match status" value="1"/>
</dbReference>
<dbReference type="Gene3D" id="3.30.450.20">
    <property type="entry name" value="PAS domain"/>
    <property type="match status" value="2"/>
</dbReference>
<evidence type="ECO:0000259" key="2">
    <source>
        <dbReference type="PROSITE" id="PS50113"/>
    </source>
</evidence>
<dbReference type="PROSITE" id="PS50883">
    <property type="entry name" value="EAL"/>
    <property type="match status" value="1"/>
</dbReference>
<dbReference type="SUPFAM" id="SSF141868">
    <property type="entry name" value="EAL domain-like"/>
    <property type="match status" value="1"/>
</dbReference>
<dbReference type="AlphaFoldDB" id="A0A1M5FX34"/>
<dbReference type="OrthoDB" id="9759607at2"/>
<name>A0A1M5FX34_9BACI</name>
<dbReference type="EMBL" id="FQVW01000010">
    <property type="protein sequence ID" value="SHF95751.1"/>
    <property type="molecule type" value="Genomic_DNA"/>
</dbReference>
<keyword evidence="6" id="KW-1185">Reference proteome</keyword>
<dbReference type="InterPro" id="IPR029787">
    <property type="entry name" value="Nucleotide_cyclase"/>
</dbReference>
<dbReference type="SMART" id="SM00052">
    <property type="entry name" value="EAL"/>
    <property type="match status" value="1"/>
</dbReference>
<evidence type="ECO:0000313" key="5">
    <source>
        <dbReference type="EMBL" id="SHF95751.1"/>
    </source>
</evidence>
<feature type="domain" description="PAS" evidence="1">
    <location>
        <begin position="147"/>
        <end position="204"/>
    </location>
</feature>
<dbReference type="Proteomes" id="UP000183988">
    <property type="component" value="Unassembled WGS sequence"/>
</dbReference>
<dbReference type="PROSITE" id="PS50113">
    <property type="entry name" value="PAC"/>
    <property type="match status" value="2"/>
</dbReference>
<dbReference type="RefSeq" id="WP_159431551.1">
    <property type="nucleotide sequence ID" value="NZ_FQVW01000010.1"/>
</dbReference>
<dbReference type="SUPFAM" id="SSF55073">
    <property type="entry name" value="Nucleotide cyclase"/>
    <property type="match status" value="1"/>
</dbReference>
<dbReference type="InterPro" id="IPR035965">
    <property type="entry name" value="PAS-like_dom_sf"/>
</dbReference>
<dbReference type="PROSITE" id="PS50112">
    <property type="entry name" value="PAS"/>
    <property type="match status" value="1"/>
</dbReference>
<organism evidence="5 6">
    <name type="scientific">Ornithinibacillus halophilus</name>
    <dbReference type="NCBI Taxonomy" id="930117"/>
    <lineage>
        <taxon>Bacteria</taxon>
        <taxon>Bacillati</taxon>
        <taxon>Bacillota</taxon>
        <taxon>Bacilli</taxon>
        <taxon>Bacillales</taxon>
        <taxon>Bacillaceae</taxon>
        <taxon>Ornithinibacillus</taxon>
    </lineage>
</organism>
<dbReference type="SUPFAM" id="SSF55785">
    <property type="entry name" value="PYP-like sensor domain (PAS domain)"/>
    <property type="match status" value="1"/>
</dbReference>
<dbReference type="SMART" id="SM00086">
    <property type="entry name" value="PAC"/>
    <property type="match status" value="2"/>
</dbReference>
<feature type="domain" description="PAC" evidence="2">
    <location>
        <begin position="91"/>
        <end position="143"/>
    </location>
</feature>
<dbReference type="InterPro" id="IPR000014">
    <property type="entry name" value="PAS"/>
</dbReference>
<sequence>MIDLLNELKKENYSILNIMEKLVDFMCIKDGQGKWVKVNILGNNHKLAKLRNLDVLGKKDEELEKDYPDYKWFFENSHQSDEQTWSNSSISKFEERIQDNDGKWNVFEVVKIPFFQEDGTRKELVVLGKDITFHKSNEMILEVKDKELQDIKYALDESAIVAITEPSGMITYVNKKLTEISKYRQDELVGKTHRVLNSGYHPKSFFREMWQTIQSGQVWRGNIKNKAKDGSYYWVSTTIVPFLNKEGKPYQYIAIRHEITEQIKNQERIQHQSYHDQLTGLRNRWYLYEELNSWVIENKEKRRMAILIVDINRFKTINDKLGHTIGDQILKGVANRFQIHKPENVDLYRFSGDVFIFAIKDCSIDEIEELTDLIHHLLINPFPTDGESLYLTASIGVSIYPDDGKDIESLVRKADSAMFVAKNKHIQGAQFYSSEKYNEIRKRATMENELRKAVEHKDFHLLYQPQIDLRTNEMVGVEALIRWENEELGFISPGEFIPIAEEIGVIGQLTEWVLETACLKGKEWQQQGIPPLRIGVNISPYMIGEELVLMVEKTLEKTGLEAKYVDLEITESFMQDPDYAIHILKKLKEIGVRLSIDDFGTGYSSLSNLRKLPVDCLKIDRSFIQEMLEDEGVIVKTILDMANHLKLSVVAEGIETEDQLQFLNTLHCQVGQGYYFSRPVAEVPVTSRFLSKG</sequence>
<feature type="domain" description="GGDEF" evidence="4">
    <location>
        <begin position="302"/>
        <end position="434"/>
    </location>
</feature>
<dbReference type="CDD" id="cd01948">
    <property type="entry name" value="EAL"/>
    <property type="match status" value="1"/>
</dbReference>
<reference evidence="5 6" key="1">
    <citation type="submission" date="2016-11" db="EMBL/GenBank/DDBJ databases">
        <authorList>
            <person name="Jaros S."/>
            <person name="Januszkiewicz K."/>
            <person name="Wedrychowicz H."/>
        </authorList>
    </citation>
    <scope>NUCLEOTIDE SEQUENCE [LARGE SCALE GENOMIC DNA]</scope>
    <source>
        <strain evidence="5 6">IBRC-M 10683</strain>
    </source>
</reference>
<dbReference type="InterPro" id="IPR000160">
    <property type="entry name" value="GGDEF_dom"/>
</dbReference>
<evidence type="ECO:0000259" key="4">
    <source>
        <dbReference type="PROSITE" id="PS50887"/>
    </source>
</evidence>
<protein>
    <submittedName>
        <fullName evidence="5">PAS domain S-box-containing protein/diguanylate cyclase (GGDEF) domain-containing protein</fullName>
    </submittedName>
</protein>
<dbReference type="SMART" id="SM00267">
    <property type="entry name" value="GGDEF"/>
    <property type="match status" value="1"/>
</dbReference>
<evidence type="ECO:0000259" key="3">
    <source>
        <dbReference type="PROSITE" id="PS50883"/>
    </source>
</evidence>
<dbReference type="NCBIfam" id="TIGR00229">
    <property type="entry name" value="sensory_box"/>
    <property type="match status" value="1"/>
</dbReference>
<evidence type="ECO:0000313" key="6">
    <source>
        <dbReference type="Proteomes" id="UP000183988"/>
    </source>
</evidence>
<dbReference type="InterPro" id="IPR035919">
    <property type="entry name" value="EAL_sf"/>
</dbReference>
<dbReference type="Gene3D" id="3.30.70.270">
    <property type="match status" value="1"/>
</dbReference>
<feature type="domain" description="PAC" evidence="2">
    <location>
        <begin position="217"/>
        <end position="271"/>
    </location>
</feature>
<dbReference type="InterPro" id="IPR043128">
    <property type="entry name" value="Rev_trsase/Diguanyl_cyclase"/>
</dbReference>
<dbReference type="InterPro" id="IPR000700">
    <property type="entry name" value="PAS-assoc_C"/>
</dbReference>
<dbReference type="Pfam" id="PF13426">
    <property type="entry name" value="PAS_9"/>
    <property type="match status" value="2"/>
</dbReference>
<evidence type="ECO:0000259" key="1">
    <source>
        <dbReference type="PROSITE" id="PS50112"/>
    </source>
</evidence>
<gene>
    <name evidence="5" type="ORF">SAMN05216225_101060</name>
</gene>
<dbReference type="InterPro" id="IPR001610">
    <property type="entry name" value="PAC"/>
</dbReference>
<dbReference type="InterPro" id="IPR052155">
    <property type="entry name" value="Biofilm_reg_signaling"/>
</dbReference>
<feature type="domain" description="EAL" evidence="3">
    <location>
        <begin position="443"/>
        <end position="693"/>
    </location>
</feature>
<dbReference type="STRING" id="930117.SAMN05216225_101060"/>
<dbReference type="CDD" id="cd01949">
    <property type="entry name" value="GGDEF"/>
    <property type="match status" value="1"/>
</dbReference>
<dbReference type="Gene3D" id="3.20.20.450">
    <property type="entry name" value="EAL domain"/>
    <property type="match status" value="1"/>
</dbReference>